<feature type="domain" description="Pterin-binding" evidence="12">
    <location>
        <begin position="21"/>
        <end position="274"/>
    </location>
</feature>
<dbReference type="GO" id="GO:0046656">
    <property type="term" value="P:folic acid biosynthetic process"/>
    <property type="evidence" value="ECO:0007669"/>
    <property type="project" value="UniProtKB-KW"/>
</dbReference>
<keyword evidence="9" id="KW-0460">Magnesium</keyword>
<keyword evidence="8" id="KW-0479">Metal-binding</keyword>
<dbReference type="OrthoDB" id="9811744at2"/>
<dbReference type="GO" id="GO:0046654">
    <property type="term" value="P:tetrahydrofolate biosynthetic process"/>
    <property type="evidence" value="ECO:0007669"/>
    <property type="project" value="TreeGrafter"/>
</dbReference>
<dbReference type="RefSeq" id="WP_011939583.1">
    <property type="nucleotide sequence ID" value="NC_009483.1"/>
</dbReference>
<dbReference type="PANTHER" id="PTHR20941">
    <property type="entry name" value="FOLATE SYNTHESIS PROTEINS"/>
    <property type="match status" value="1"/>
</dbReference>
<evidence type="ECO:0000256" key="3">
    <source>
        <dbReference type="ARBA" id="ARBA00004763"/>
    </source>
</evidence>
<evidence type="ECO:0000256" key="7">
    <source>
        <dbReference type="ARBA" id="ARBA00022679"/>
    </source>
</evidence>
<dbReference type="NCBIfam" id="TIGR01496">
    <property type="entry name" value="DHPS"/>
    <property type="match status" value="1"/>
</dbReference>
<gene>
    <name evidence="13" type="ordered locus">Gura_2733</name>
</gene>
<keyword evidence="14" id="KW-1185">Reference proteome</keyword>
<dbReference type="PROSITE" id="PS50972">
    <property type="entry name" value="PTERIN_BINDING"/>
    <property type="match status" value="1"/>
</dbReference>
<dbReference type="SUPFAM" id="SSF51717">
    <property type="entry name" value="Dihydropteroate synthetase-like"/>
    <property type="match status" value="1"/>
</dbReference>
<sequence>MVRFPETWAIGRRSLDLSRRPCIMGILNVTPDSFSDGNSFFSREKAVDRALEMEAEGADIIDIGGESTRPNAAPVDEQEELRRVIPVIEGLAGRLKIPISIDTYKASVAGAALAAGAEIVNDISGLSFDIRMAEVVAVAGSGLVVMHTRGNPLEMQANTAYGDIIAEITASLRGSLALAASAGIAADRIAVDPGIGFGKSVSGNLEIVRRLAEFAELGRPVLVGPSRKSFIGKVLGRESDDRLYGTAAVVAVALVNGASIFRVHDVKEMRDVADMARALSRPGA</sequence>
<dbReference type="AlphaFoldDB" id="A5G539"/>
<dbReference type="InterPro" id="IPR006390">
    <property type="entry name" value="DHP_synth_dom"/>
</dbReference>
<dbReference type="Gene3D" id="3.20.20.20">
    <property type="entry name" value="Dihydropteroate synthase-like"/>
    <property type="match status" value="1"/>
</dbReference>
<dbReference type="FunFam" id="3.20.20.20:FF:000006">
    <property type="entry name" value="Dihydropteroate synthase"/>
    <property type="match status" value="1"/>
</dbReference>
<dbReference type="PANTHER" id="PTHR20941:SF1">
    <property type="entry name" value="FOLIC ACID SYNTHESIS PROTEIN FOL1"/>
    <property type="match status" value="1"/>
</dbReference>
<dbReference type="CDD" id="cd00739">
    <property type="entry name" value="DHPS"/>
    <property type="match status" value="1"/>
</dbReference>
<evidence type="ECO:0000256" key="5">
    <source>
        <dbReference type="ARBA" id="ARBA00012458"/>
    </source>
</evidence>
<evidence type="ECO:0000256" key="4">
    <source>
        <dbReference type="ARBA" id="ARBA00009503"/>
    </source>
</evidence>
<dbReference type="GO" id="GO:0004156">
    <property type="term" value="F:dihydropteroate synthase activity"/>
    <property type="evidence" value="ECO:0007669"/>
    <property type="project" value="UniProtKB-EC"/>
</dbReference>
<dbReference type="STRING" id="351605.Gura_2733"/>
<dbReference type="KEGG" id="gur:Gura_2733"/>
<comment type="similarity">
    <text evidence="4">Belongs to the DHPS family.</text>
</comment>
<evidence type="ECO:0000256" key="1">
    <source>
        <dbReference type="ARBA" id="ARBA00000012"/>
    </source>
</evidence>
<dbReference type="Proteomes" id="UP000006695">
    <property type="component" value="Chromosome"/>
</dbReference>
<dbReference type="GO" id="GO:0005829">
    <property type="term" value="C:cytosol"/>
    <property type="evidence" value="ECO:0007669"/>
    <property type="project" value="TreeGrafter"/>
</dbReference>
<organism evidence="13 14">
    <name type="scientific">Geotalea uraniireducens (strain Rf4)</name>
    <name type="common">Geobacter uraniireducens</name>
    <dbReference type="NCBI Taxonomy" id="351605"/>
    <lineage>
        <taxon>Bacteria</taxon>
        <taxon>Pseudomonadati</taxon>
        <taxon>Thermodesulfobacteriota</taxon>
        <taxon>Desulfuromonadia</taxon>
        <taxon>Geobacterales</taxon>
        <taxon>Geobacteraceae</taxon>
        <taxon>Geotalea</taxon>
    </lineage>
</organism>
<dbReference type="PROSITE" id="PS00793">
    <property type="entry name" value="DHPS_2"/>
    <property type="match status" value="1"/>
</dbReference>
<dbReference type="Pfam" id="PF00809">
    <property type="entry name" value="Pterin_bind"/>
    <property type="match status" value="1"/>
</dbReference>
<evidence type="ECO:0000256" key="8">
    <source>
        <dbReference type="ARBA" id="ARBA00022723"/>
    </source>
</evidence>
<dbReference type="HOGENOM" id="CLU_008023_0_2_7"/>
<protein>
    <recommendedName>
        <fullName evidence="6">Dihydropteroate synthase</fullName>
        <ecNumber evidence="5">2.5.1.15</ecNumber>
    </recommendedName>
    <alternativeName>
        <fullName evidence="11">Dihydropteroate pyrophosphorylase</fullName>
    </alternativeName>
</protein>
<dbReference type="InterPro" id="IPR011005">
    <property type="entry name" value="Dihydropteroate_synth-like_sf"/>
</dbReference>
<evidence type="ECO:0000256" key="6">
    <source>
        <dbReference type="ARBA" id="ARBA00016919"/>
    </source>
</evidence>
<keyword evidence="7 13" id="KW-0808">Transferase</keyword>
<dbReference type="EMBL" id="CP000698">
    <property type="protein sequence ID" value="ABQ26907.1"/>
    <property type="molecule type" value="Genomic_DNA"/>
</dbReference>
<dbReference type="InterPro" id="IPR045031">
    <property type="entry name" value="DHP_synth-like"/>
</dbReference>
<name>A5G539_GEOUR</name>
<proteinExistence type="inferred from homology"/>
<evidence type="ECO:0000256" key="9">
    <source>
        <dbReference type="ARBA" id="ARBA00022842"/>
    </source>
</evidence>
<evidence type="ECO:0000256" key="2">
    <source>
        <dbReference type="ARBA" id="ARBA00001946"/>
    </source>
</evidence>
<evidence type="ECO:0000256" key="11">
    <source>
        <dbReference type="ARBA" id="ARBA00030193"/>
    </source>
</evidence>
<evidence type="ECO:0000256" key="10">
    <source>
        <dbReference type="ARBA" id="ARBA00022909"/>
    </source>
</evidence>
<comment type="catalytic activity">
    <reaction evidence="1">
        <text>(7,8-dihydropterin-6-yl)methyl diphosphate + 4-aminobenzoate = 7,8-dihydropteroate + diphosphate</text>
        <dbReference type="Rhea" id="RHEA:19949"/>
        <dbReference type="ChEBI" id="CHEBI:17836"/>
        <dbReference type="ChEBI" id="CHEBI:17839"/>
        <dbReference type="ChEBI" id="CHEBI:33019"/>
        <dbReference type="ChEBI" id="CHEBI:72950"/>
        <dbReference type="EC" id="2.5.1.15"/>
    </reaction>
</comment>
<reference evidence="13 14" key="1">
    <citation type="submission" date="2007-05" db="EMBL/GenBank/DDBJ databases">
        <title>Complete sequence of Geobacter uraniireducens Rf4.</title>
        <authorList>
            <consortium name="US DOE Joint Genome Institute"/>
            <person name="Copeland A."/>
            <person name="Lucas S."/>
            <person name="Lapidus A."/>
            <person name="Barry K."/>
            <person name="Detter J.C."/>
            <person name="Glavina del Rio T."/>
            <person name="Hammon N."/>
            <person name="Israni S."/>
            <person name="Dalin E."/>
            <person name="Tice H."/>
            <person name="Pitluck S."/>
            <person name="Chertkov O."/>
            <person name="Brettin T."/>
            <person name="Bruce D."/>
            <person name="Han C."/>
            <person name="Schmutz J."/>
            <person name="Larimer F."/>
            <person name="Land M."/>
            <person name="Hauser L."/>
            <person name="Kyrpides N."/>
            <person name="Mikhailova N."/>
            <person name="Shelobolina E."/>
            <person name="Aklujkar M."/>
            <person name="Lovley D."/>
            <person name="Richardson P."/>
        </authorList>
    </citation>
    <scope>NUCLEOTIDE SEQUENCE [LARGE SCALE GENOMIC DNA]</scope>
    <source>
        <strain evidence="13 14">Rf4</strain>
    </source>
</reference>
<accession>A5G539</accession>
<evidence type="ECO:0000313" key="13">
    <source>
        <dbReference type="EMBL" id="ABQ26907.1"/>
    </source>
</evidence>
<dbReference type="EC" id="2.5.1.15" evidence="5"/>
<dbReference type="InterPro" id="IPR000489">
    <property type="entry name" value="Pterin-binding_dom"/>
</dbReference>
<comment type="cofactor">
    <cofactor evidence="2">
        <name>Mg(2+)</name>
        <dbReference type="ChEBI" id="CHEBI:18420"/>
    </cofactor>
</comment>
<comment type="pathway">
    <text evidence="3">Cofactor biosynthesis; tetrahydrofolate biosynthesis; 7,8-dihydrofolate from 2-amino-4-hydroxy-6-hydroxymethyl-7,8-dihydropteridine diphosphate and 4-aminobenzoate: step 1/2.</text>
</comment>
<dbReference type="GO" id="GO:0046872">
    <property type="term" value="F:metal ion binding"/>
    <property type="evidence" value="ECO:0007669"/>
    <property type="project" value="UniProtKB-KW"/>
</dbReference>
<keyword evidence="10" id="KW-0289">Folate biosynthesis</keyword>
<evidence type="ECO:0000259" key="12">
    <source>
        <dbReference type="PROSITE" id="PS50972"/>
    </source>
</evidence>
<evidence type="ECO:0000313" key="14">
    <source>
        <dbReference type="Proteomes" id="UP000006695"/>
    </source>
</evidence>